<gene>
    <name evidence="2" type="ORF">NTJ_13007</name>
</gene>
<dbReference type="EMBL" id="AP028919">
    <property type="protein sequence ID" value="BET00190.1"/>
    <property type="molecule type" value="Genomic_DNA"/>
</dbReference>
<feature type="signal peptide" evidence="1">
    <location>
        <begin position="1"/>
        <end position="18"/>
    </location>
</feature>
<keyword evidence="3" id="KW-1185">Reference proteome</keyword>
<keyword evidence="1" id="KW-0732">Signal</keyword>
<feature type="chain" id="PRO_5045705117" evidence="1">
    <location>
        <begin position="19"/>
        <end position="252"/>
    </location>
</feature>
<sequence length="252" mass="28074">MFYSVISILAGCVLFASAAVLPKELGLEICRWKDPEIQVCMRRAVESALPKLKDGVPRAGIPKLEPLEVSEMAIDFGNTGPVNLKVKLNDVKIYGTTSTKIPELNLDREKEIVSAKLTSDKIVIKGIQNADGRLLGMPIKNNGEFEAVLTDVVSKLKLHFKEVTRKGVKYWNLENMEYDVAKVGGMKLKMGGDSTKGKKPLEISLDQAFSESAKELEGIMKPVMIEAIRRHYMLLAQRFLQKIPLSELFPDK</sequence>
<dbReference type="Proteomes" id="UP001307889">
    <property type="component" value="Chromosome 11"/>
</dbReference>
<dbReference type="InterPro" id="IPR038606">
    <property type="entry name" value="To_sf"/>
</dbReference>
<organism evidence="2 3">
    <name type="scientific">Nesidiocoris tenuis</name>
    <dbReference type="NCBI Taxonomy" id="355587"/>
    <lineage>
        <taxon>Eukaryota</taxon>
        <taxon>Metazoa</taxon>
        <taxon>Ecdysozoa</taxon>
        <taxon>Arthropoda</taxon>
        <taxon>Hexapoda</taxon>
        <taxon>Insecta</taxon>
        <taxon>Pterygota</taxon>
        <taxon>Neoptera</taxon>
        <taxon>Paraneoptera</taxon>
        <taxon>Hemiptera</taxon>
        <taxon>Heteroptera</taxon>
        <taxon>Panheteroptera</taxon>
        <taxon>Cimicomorpha</taxon>
        <taxon>Miridae</taxon>
        <taxon>Dicyphina</taxon>
        <taxon>Nesidiocoris</taxon>
    </lineage>
</organism>
<evidence type="ECO:0000256" key="1">
    <source>
        <dbReference type="SAM" id="SignalP"/>
    </source>
</evidence>
<dbReference type="SMART" id="SM00700">
    <property type="entry name" value="JHBP"/>
    <property type="match status" value="1"/>
</dbReference>
<dbReference type="PANTHER" id="PTHR11008:SF18">
    <property type="entry name" value="BCDNA.GH05536-RELATED"/>
    <property type="match status" value="1"/>
</dbReference>
<proteinExistence type="predicted"/>
<name>A0ABN7B8L9_9HEMI</name>
<dbReference type="PANTHER" id="PTHR11008">
    <property type="entry name" value="PROTEIN TAKEOUT-LIKE PROTEIN"/>
    <property type="match status" value="1"/>
</dbReference>
<dbReference type="InterPro" id="IPR010562">
    <property type="entry name" value="Haemolymph_juvenile_hormone-bd"/>
</dbReference>
<dbReference type="Gene3D" id="3.15.10.30">
    <property type="entry name" value="Haemolymph juvenile hormone binding protein"/>
    <property type="match status" value="1"/>
</dbReference>
<reference evidence="2 3" key="1">
    <citation type="submission" date="2023-09" db="EMBL/GenBank/DDBJ databases">
        <title>Nesidiocoris tenuis whole genome shotgun sequence.</title>
        <authorList>
            <person name="Shibata T."/>
            <person name="Shimoda M."/>
            <person name="Kobayashi T."/>
            <person name="Uehara T."/>
        </authorList>
    </citation>
    <scope>NUCLEOTIDE SEQUENCE [LARGE SCALE GENOMIC DNA]</scope>
    <source>
        <strain evidence="2 3">Japan</strain>
    </source>
</reference>
<evidence type="ECO:0000313" key="3">
    <source>
        <dbReference type="Proteomes" id="UP001307889"/>
    </source>
</evidence>
<protein>
    <submittedName>
        <fullName evidence="2">Uncharacterized protein</fullName>
    </submittedName>
</protein>
<evidence type="ECO:0000313" key="2">
    <source>
        <dbReference type="EMBL" id="BET00190.1"/>
    </source>
</evidence>
<dbReference type="Pfam" id="PF06585">
    <property type="entry name" value="JHBP"/>
    <property type="match status" value="1"/>
</dbReference>
<accession>A0ABN7B8L9</accession>